<keyword evidence="4" id="KW-0227">DNA damage</keyword>
<dbReference type="InterPro" id="IPR014016">
    <property type="entry name" value="UvrD-like_ATP-bd"/>
</dbReference>
<evidence type="ECO:0000256" key="9">
    <source>
        <dbReference type="ARBA" id="ARBA00023125"/>
    </source>
</evidence>
<dbReference type="InterPro" id="IPR011335">
    <property type="entry name" value="Restrct_endonuc-II-like"/>
</dbReference>
<keyword evidence="2" id="KW-0540">Nuclease</keyword>
<evidence type="ECO:0000313" key="20">
    <source>
        <dbReference type="Proteomes" id="UP000229056"/>
    </source>
</evidence>
<dbReference type="Pfam" id="PF12705">
    <property type="entry name" value="PDDEXK_1"/>
    <property type="match status" value="1"/>
</dbReference>
<feature type="domain" description="UvrD-like helicase ATP-binding" evidence="17">
    <location>
        <begin position="6"/>
        <end position="327"/>
    </location>
</feature>
<feature type="domain" description="UvrD-like helicase C-terminal" evidence="18">
    <location>
        <begin position="343"/>
        <end position="628"/>
    </location>
</feature>
<dbReference type="PANTHER" id="PTHR11070:SF55">
    <property type="entry name" value="DNA 3'-5' HELICASE"/>
    <property type="match status" value="1"/>
</dbReference>
<accession>A0A2H0W5U2</accession>
<protein>
    <recommendedName>
        <fullName evidence="13">DNA 3'-5' helicase</fullName>
        <ecNumber evidence="13">5.6.2.4</ecNumber>
    </recommendedName>
</protein>
<evidence type="ECO:0000256" key="6">
    <source>
        <dbReference type="ARBA" id="ARBA00022806"/>
    </source>
</evidence>
<dbReference type="Pfam" id="PF13361">
    <property type="entry name" value="UvrD_C"/>
    <property type="match status" value="1"/>
</dbReference>
<dbReference type="PROSITE" id="PS51198">
    <property type="entry name" value="UVRD_HELICASE_ATP_BIND"/>
    <property type="match status" value="1"/>
</dbReference>
<dbReference type="GO" id="GO:0033202">
    <property type="term" value="C:DNA helicase complex"/>
    <property type="evidence" value="ECO:0007669"/>
    <property type="project" value="TreeGrafter"/>
</dbReference>
<evidence type="ECO:0000256" key="13">
    <source>
        <dbReference type="ARBA" id="ARBA00034808"/>
    </source>
</evidence>
<dbReference type="PANTHER" id="PTHR11070">
    <property type="entry name" value="UVRD / RECB / PCRA DNA HELICASE FAMILY MEMBER"/>
    <property type="match status" value="1"/>
</dbReference>
<keyword evidence="11" id="KW-0413">Isomerase</keyword>
<dbReference type="InterPro" id="IPR038726">
    <property type="entry name" value="PDDEXK_AddAB-type"/>
</dbReference>
<dbReference type="Pfam" id="PF00580">
    <property type="entry name" value="UvrD-helicase"/>
    <property type="match status" value="1"/>
</dbReference>
<dbReference type="GO" id="GO:0003677">
    <property type="term" value="F:DNA binding"/>
    <property type="evidence" value="ECO:0007669"/>
    <property type="project" value="UniProtKB-KW"/>
</dbReference>
<gene>
    <name evidence="19" type="ORF">COT80_04410</name>
</gene>
<keyword evidence="3 15" id="KW-0547">Nucleotide-binding</keyword>
<dbReference type="EC" id="5.6.2.4" evidence="13"/>
<comment type="catalytic activity">
    <reaction evidence="12">
        <text>Couples ATP hydrolysis with the unwinding of duplex DNA by translocating in the 3'-5' direction.</text>
        <dbReference type="EC" id="5.6.2.4"/>
    </reaction>
</comment>
<evidence type="ECO:0000256" key="2">
    <source>
        <dbReference type="ARBA" id="ARBA00022722"/>
    </source>
</evidence>
<evidence type="ECO:0000256" key="1">
    <source>
        <dbReference type="ARBA" id="ARBA00009922"/>
    </source>
</evidence>
<dbReference type="GO" id="GO:0000725">
    <property type="term" value="P:recombinational repair"/>
    <property type="evidence" value="ECO:0007669"/>
    <property type="project" value="TreeGrafter"/>
</dbReference>
<comment type="similarity">
    <text evidence="1">Belongs to the helicase family. UvrD subfamily.</text>
</comment>
<dbReference type="SUPFAM" id="SSF52980">
    <property type="entry name" value="Restriction endonuclease-like"/>
    <property type="match status" value="1"/>
</dbReference>
<sequence>MSDLLKNLNDQQVAAVTHDKGPLLIVAGAGTGKTTVITSRIAYLIEQGKCQPEEILALTFTDRAAGEMEERVDKLLPYGYVDLWISTFHSFAERILKENGLEIGLPTDFKLLSTTGQWMLLKNNLSKFDIDYYKPLGNPTKYIHNLLRHFSRAKDENITSEDYQKYVDSVLTINDQIKLAAELLEPEAMEELEAEELNQAIAQELKKLEETAKAYKTYQQLLLDNNALDFGDLISYLLKLFIERKNVLAKYRAKFKYILVDEFQDTNYAQYELIKLLASPKNNVTVVGDDDQAIYKFRGASISNILQFKSDYTSAKEVFLNTNYRSAQNILDLTYQFIQLNNPYRLEIKLAEGNQKKNKLSKKLLANNSQKGVIEHLHGQNLEDEVKLVVDKIIDIYNKNENLKWSDFAILIRANSSANEFIYALEQAKVPYNFLASKGLYAKNIILNILAFLKLLDSYHESVAMYRFISMPLWNIPHKEIMNFNYWAGRKGVSLYESLRQAGELKVISGDTQQKVTSIMKLINHFSEIAASGKRTTEIIQGFMDKSGYLKSLTTIDSTKNLEELAYLNQFFKKIQDFEKESSDKSVKSFLNLIELELESGEEGSLKSTTESDDPDTVKIMTVHASKGLEFECVFLPNMVDKRFPTTAKGEAISLPDKLIKEIVPECDIHLQEERRLFYVAMTRAKSNLYFSSAENYGGARAKKISRFIQELKPIGLTLSETVKTSIESEDIKNKNYQEEIKPKLPAKFSFTRLKAFETCPYQYRFSFILKVPTPGKPQFSFGRTMHNSLQKTLELVSKRINPSQLELIPSHDKKDVDWEDMAKIYKESFIDDWFPDRDTKEKYRIKGEKSLKQFYEQNKDNWPKTMYLEYPFNLHIQNGLENFTLYGVIDRIDKVDGGVRIVDYKTGSAKDKLTFDNKEQLLIYQMAVEEVLKEPVKELVFHYLDDNKEVSFLGTPKELEKTKAKLIKNIEGIKQAEFPPKPGMMCNYCDFNSICEHKA</sequence>
<evidence type="ECO:0000256" key="8">
    <source>
        <dbReference type="ARBA" id="ARBA00022840"/>
    </source>
</evidence>
<evidence type="ECO:0000259" key="17">
    <source>
        <dbReference type="PROSITE" id="PS51198"/>
    </source>
</evidence>
<name>A0A2H0W5U2_9BACT</name>
<evidence type="ECO:0000256" key="4">
    <source>
        <dbReference type="ARBA" id="ARBA00022763"/>
    </source>
</evidence>
<evidence type="ECO:0000259" key="18">
    <source>
        <dbReference type="PROSITE" id="PS51217"/>
    </source>
</evidence>
<dbReference type="Gene3D" id="3.90.320.10">
    <property type="match status" value="1"/>
</dbReference>
<evidence type="ECO:0000256" key="15">
    <source>
        <dbReference type="PROSITE-ProRule" id="PRU00560"/>
    </source>
</evidence>
<dbReference type="InterPro" id="IPR011604">
    <property type="entry name" value="PDDEXK-like_dom_sf"/>
</dbReference>
<feature type="coiled-coil region" evidence="16">
    <location>
        <begin position="191"/>
        <end position="218"/>
    </location>
</feature>
<comment type="catalytic activity">
    <reaction evidence="14">
        <text>ATP + H2O = ADP + phosphate + H(+)</text>
        <dbReference type="Rhea" id="RHEA:13065"/>
        <dbReference type="ChEBI" id="CHEBI:15377"/>
        <dbReference type="ChEBI" id="CHEBI:15378"/>
        <dbReference type="ChEBI" id="CHEBI:30616"/>
        <dbReference type="ChEBI" id="CHEBI:43474"/>
        <dbReference type="ChEBI" id="CHEBI:456216"/>
        <dbReference type="EC" id="5.6.2.4"/>
    </reaction>
</comment>
<keyword evidence="9" id="KW-0238">DNA-binding</keyword>
<dbReference type="Proteomes" id="UP000229056">
    <property type="component" value="Unassembled WGS sequence"/>
</dbReference>
<evidence type="ECO:0000256" key="11">
    <source>
        <dbReference type="ARBA" id="ARBA00023235"/>
    </source>
</evidence>
<evidence type="ECO:0000313" key="19">
    <source>
        <dbReference type="EMBL" id="PIS05981.1"/>
    </source>
</evidence>
<dbReference type="InterPro" id="IPR027417">
    <property type="entry name" value="P-loop_NTPase"/>
</dbReference>
<dbReference type="GO" id="GO:0043138">
    <property type="term" value="F:3'-5' DNA helicase activity"/>
    <property type="evidence" value="ECO:0007669"/>
    <property type="project" value="UniProtKB-EC"/>
</dbReference>
<evidence type="ECO:0000256" key="3">
    <source>
        <dbReference type="ARBA" id="ARBA00022741"/>
    </source>
</evidence>
<comment type="caution">
    <text evidence="19">The sequence shown here is derived from an EMBL/GenBank/DDBJ whole genome shotgun (WGS) entry which is preliminary data.</text>
</comment>
<dbReference type="InterPro" id="IPR013986">
    <property type="entry name" value="DExx_box_DNA_helicase_dom_sf"/>
</dbReference>
<dbReference type="EMBL" id="PEZY01000012">
    <property type="protein sequence ID" value="PIS05981.1"/>
    <property type="molecule type" value="Genomic_DNA"/>
</dbReference>
<keyword evidence="6 15" id="KW-0347">Helicase</keyword>
<organism evidence="19 20">
    <name type="scientific">Candidatus Buchananbacteria bacterium CG10_big_fil_rev_8_21_14_0_10_33_19</name>
    <dbReference type="NCBI Taxonomy" id="1974525"/>
    <lineage>
        <taxon>Bacteria</taxon>
        <taxon>Candidatus Buchananiibacteriota</taxon>
    </lineage>
</organism>
<dbReference type="SUPFAM" id="SSF52540">
    <property type="entry name" value="P-loop containing nucleoside triphosphate hydrolases"/>
    <property type="match status" value="1"/>
</dbReference>
<dbReference type="GO" id="GO:0005829">
    <property type="term" value="C:cytosol"/>
    <property type="evidence" value="ECO:0007669"/>
    <property type="project" value="TreeGrafter"/>
</dbReference>
<dbReference type="Gene3D" id="3.40.50.300">
    <property type="entry name" value="P-loop containing nucleotide triphosphate hydrolases"/>
    <property type="match status" value="2"/>
</dbReference>
<dbReference type="CDD" id="cd17932">
    <property type="entry name" value="DEXQc_UvrD"/>
    <property type="match status" value="1"/>
</dbReference>
<evidence type="ECO:0000256" key="7">
    <source>
        <dbReference type="ARBA" id="ARBA00022839"/>
    </source>
</evidence>
<reference evidence="20" key="1">
    <citation type="submission" date="2017-09" db="EMBL/GenBank/DDBJ databases">
        <title>Depth-based differentiation of microbial function through sediment-hosted aquifers and enrichment of novel symbionts in the deep terrestrial subsurface.</title>
        <authorList>
            <person name="Probst A.J."/>
            <person name="Ladd B."/>
            <person name="Jarett J.K."/>
            <person name="Geller-Mcgrath D.E."/>
            <person name="Sieber C.M.K."/>
            <person name="Emerson J.B."/>
            <person name="Anantharaman K."/>
            <person name="Thomas B.C."/>
            <person name="Malmstrom R."/>
            <person name="Stieglmeier M."/>
            <person name="Klingl A."/>
            <person name="Woyke T."/>
            <person name="Ryan C.M."/>
            <person name="Banfield J.F."/>
        </authorList>
    </citation>
    <scope>NUCLEOTIDE SEQUENCE [LARGE SCALE GENOMIC DNA]</scope>
</reference>
<evidence type="ECO:0000256" key="5">
    <source>
        <dbReference type="ARBA" id="ARBA00022801"/>
    </source>
</evidence>
<dbReference type="Gene3D" id="1.10.486.10">
    <property type="entry name" value="PCRA, domain 4"/>
    <property type="match status" value="1"/>
</dbReference>
<evidence type="ECO:0000256" key="14">
    <source>
        <dbReference type="ARBA" id="ARBA00048988"/>
    </source>
</evidence>
<dbReference type="GO" id="GO:0004527">
    <property type="term" value="F:exonuclease activity"/>
    <property type="evidence" value="ECO:0007669"/>
    <property type="project" value="UniProtKB-KW"/>
</dbReference>
<dbReference type="Gene3D" id="1.10.10.160">
    <property type="match status" value="1"/>
</dbReference>
<keyword evidence="5 15" id="KW-0378">Hydrolase</keyword>
<dbReference type="InterPro" id="IPR000212">
    <property type="entry name" value="DNA_helicase_UvrD/REP"/>
</dbReference>
<dbReference type="InterPro" id="IPR014017">
    <property type="entry name" value="DNA_helicase_UvrD-like_C"/>
</dbReference>
<keyword evidence="8 15" id="KW-0067">ATP-binding</keyword>
<evidence type="ECO:0000256" key="12">
    <source>
        <dbReference type="ARBA" id="ARBA00034617"/>
    </source>
</evidence>
<dbReference type="PROSITE" id="PS51217">
    <property type="entry name" value="UVRD_HELICASE_CTER"/>
    <property type="match status" value="1"/>
</dbReference>
<dbReference type="GO" id="GO:0005524">
    <property type="term" value="F:ATP binding"/>
    <property type="evidence" value="ECO:0007669"/>
    <property type="project" value="UniProtKB-UniRule"/>
</dbReference>
<evidence type="ECO:0000256" key="16">
    <source>
        <dbReference type="SAM" id="Coils"/>
    </source>
</evidence>
<keyword evidence="10" id="KW-0234">DNA repair</keyword>
<keyword evidence="16" id="KW-0175">Coiled coil</keyword>
<proteinExistence type="inferred from homology"/>
<keyword evidence="7" id="KW-0269">Exonuclease</keyword>
<feature type="binding site" evidence="15">
    <location>
        <begin position="27"/>
        <end position="34"/>
    </location>
    <ligand>
        <name>ATP</name>
        <dbReference type="ChEBI" id="CHEBI:30616"/>
    </ligand>
</feature>
<evidence type="ECO:0000256" key="10">
    <source>
        <dbReference type="ARBA" id="ARBA00023204"/>
    </source>
</evidence>
<dbReference type="AlphaFoldDB" id="A0A2H0W5U2"/>